<feature type="domain" description="N-acetyltransferase" evidence="1">
    <location>
        <begin position="5"/>
        <end position="163"/>
    </location>
</feature>
<dbReference type="Gene3D" id="3.40.630.30">
    <property type="match status" value="1"/>
</dbReference>
<dbReference type="EMBL" id="NBEF01000023">
    <property type="protein sequence ID" value="OQQ89955.1"/>
    <property type="molecule type" value="Genomic_DNA"/>
</dbReference>
<accession>A0A1V9R3B5</accession>
<evidence type="ECO:0000313" key="2">
    <source>
        <dbReference type="EMBL" id="OQQ89955.1"/>
    </source>
</evidence>
<protein>
    <submittedName>
        <fullName evidence="2">GNAT family N-acetyltransferase</fullName>
    </submittedName>
</protein>
<dbReference type="InterPro" id="IPR016181">
    <property type="entry name" value="Acyl_CoA_acyltransferase"/>
</dbReference>
<dbReference type="Pfam" id="PF00583">
    <property type="entry name" value="Acetyltransf_1"/>
    <property type="match status" value="1"/>
</dbReference>
<organism evidence="2 3">
    <name type="scientific">Ligilactobacillus salivarius</name>
    <dbReference type="NCBI Taxonomy" id="1624"/>
    <lineage>
        <taxon>Bacteria</taxon>
        <taxon>Bacillati</taxon>
        <taxon>Bacillota</taxon>
        <taxon>Bacilli</taxon>
        <taxon>Lactobacillales</taxon>
        <taxon>Lactobacillaceae</taxon>
        <taxon>Ligilactobacillus</taxon>
    </lineage>
</organism>
<comment type="caution">
    <text evidence="2">The sequence shown here is derived from an EMBL/GenBank/DDBJ whole genome shotgun (WGS) entry which is preliminary data.</text>
</comment>
<gene>
    <name evidence="2" type="ORF">B6U56_07075</name>
</gene>
<dbReference type="GO" id="GO:0016747">
    <property type="term" value="F:acyltransferase activity, transferring groups other than amino-acyl groups"/>
    <property type="evidence" value="ECO:0007669"/>
    <property type="project" value="InterPro"/>
</dbReference>
<keyword evidence="2" id="KW-0808">Transferase</keyword>
<evidence type="ECO:0000313" key="3">
    <source>
        <dbReference type="Proteomes" id="UP000192575"/>
    </source>
</evidence>
<dbReference type="Proteomes" id="UP000192575">
    <property type="component" value="Unassembled WGS sequence"/>
</dbReference>
<dbReference type="RefSeq" id="WP_081534930.1">
    <property type="nucleotide sequence ID" value="NZ_NBEE01000014.1"/>
</dbReference>
<sequence>MENNIIIRLENKEEWKQVENLTREAFWNKYHPGCSEHYILHKFRKRSDFVKELDYVVEKDGEVIAHIMYCNSKIQCDNRDFVSVMTFGPVSVLPKYQGKGYGSKLIKFTMGKAKTLGCGALAITGDPKYYRKFGFVSGQSMNIYYDPFPRNEEIPFFMVKELQSGYLSGVIGTFKDPEGYIVEDVEVEKFDTNFPTKEKKILPGQLS</sequence>
<dbReference type="SUPFAM" id="SSF55729">
    <property type="entry name" value="Acyl-CoA N-acyltransferases (Nat)"/>
    <property type="match status" value="1"/>
</dbReference>
<dbReference type="PROSITE" id="PS51186">
    <property type="entry name" value="GNAT"/>
    <property type="match status" value="1"/>
</dbReference>
<dbReference type="AlphaFoldDB" id="A0A1V9R3B5"/>
<name>A0A1V9R3B5_9LACO</name>
<dbReference type="InterPro" id="IPR000182">
    <property type="entry name" value="GNAT_dom"/>
</dbReference>
<dbReference type="CDD" id="cd04301">
    <property type="entry name" value="NAT_SF"/>
    <property type="match status" value="1"/>
</dbReference>
<reference evidence="2 3" key="1">
    <citation type="submission" date="2017-03" db="EMBL/GenBank/DDBJ databases">
        <title>Phylogenomics and comparative genomics of Lactobacillus salivarius, a mammalian gut commensal.</title>
        <authorList>
            <person name="Harris H.M."/>
        </authorList>
    </citation>
    <scope>NUCLEOTIDE SEQUENCE [LARGE SCALE GENOMIC DNA]</scope>
    <source>
        <strain evidence="2 3">JCM 1047</strain>
    </source>
</reference>
<evidence type="ECO:0000259" key="1">
    <source>
        <dbReference type="PROSITE" id="PS51186"/>
    </source>
</evidence>
<proteinExistence type="predicted"/>